<sequence>MSSVACDTQGITQPVTTTCSPSLFGVSIHKCVFEELRMDPTTAFLSGPGSIVDTPSSTASNNCTGEMVDDLWNFQVGGDVRDCDTAIDINDTTILFSNSVSGTAGISTAKITRERSLQIDFSCDFEKLIRVSTANPARTSLYEINVDLGGELAEFDIGMALYKDSSFTEFVPSDAVLYVPNPLFVGVTMLEAHQNLVIQLEHCWATPTDDPDSEPSYHFINDYCGDEIEMSTYHTLTMFQNGQSNFAAFSLASFTFAIDQTSDVFFHCDVRVCDSSTGTCEPDCSENSRRRRSTGSSTEGISQLTIGPVSFNNNPYSW</sequence>
<name>A0ABN7RXV1_OIKDI</name>
<feature type="domain" description="ZP" evidence="4">
    <location>
        <begin position="18"/>
        <end position="291"/>
    </location>
</feature>
<dbReference type="InterPro" id="IPR001507">
    <property type="entry name" value="ZP_dom"/>
</dbReference>
<protein>
    <submittedName>
        <fullName evidence="5">Oidioi.mRNA.OKI2018_I69.PAR.g11778.t1.cds</fullName>
    </submittedName>
</protein>
<evidence type="ECO:0000313" key="5">
    <source>
        <dbReference type="EMBL" id="CAG5088207.1"/>
    </source>
</evidence>
<dbReference type="Gene3D" id="2.60.40.4100">
    <property type="entry name" value="Zona pellucida, ZP-C domain"/>
    <property type="match status" value="1"/>
</dbReference>
<evidence type="ECO:0000256" key="1">
    <source>
        <dbReference type="ARBA" id="ARBA00022729"/>
    </source>
</evidence>
<evidence type="ECO:0000313" key="6">
    <source>
        <dbReference type="Proteomes" id="UP001158576"/>
    </source>
</evidence>
<gene>
    <name evidence="5" type="ORF">OKIOD_LOCUS3336</name>
</gene>
<feature type="region of interest" description="Disordered" evidence="3">
    <location>
        <begin position="283"/>
        <end position="306"/>
    </location>
</feature>
<dbReference type="InterPro" id="IPR042235">
    <property type="entry name" value="ZP-C_dom"/>
</dbReference>
<dbReference type="Gene3D" id="2.60.40.3210">
    <property type="entry name" value="Zona pellucida, ZP-N domain"/>
    <property type="match status" value="1"/>
</dbReference>
<organism evidence="5 6">
    <name type="scientific">Oikopleura dioica</name>
    <name type="common">Tunicate</name>
    <dbReference type="NCBI Taxonomy" id="34765"/>
    <lineage>
        <taxon>Eukaryota</taxon>
        <taxon>Metazoa</taxon>
        <taxon>Chordata</taxon>
        <taxon>Tunicata</taxon>
        <taxon>Appendicularia</taxon>
        <taxon>Copelata</taxon>
        <taxon>Oikopleuridae</taxon>
        <taxon>Oikopleura</taxon>
    </lineage>
</organism>
<dbReference type="PROSITE" id="PS51034">
    <property type="entry name" value="ZP_2"/>
    <property type="match status" value="1"/>
</dbReference>
<dbReference type="InterPro" id="IPR055355">
    <property type="entry name" value="ZP-C"/>
</dbReference>
<evidence type="ECO:0000256" key="3">
    <source>
        <dbReference type="SAM" id="MobiDB-lite"/>
    </source>
</evidence>
<dbReference type="SMART" id="SM00241">
    <property type="entry name" value="ZP"/>
    <property type="match status" value="1"/>
</dbReference>
<keyword evidence="2" id="KW-1015">Disulfide bond</keyword>
<dbReference type="PANTHER" id="PTHR14002">
    <property type="entry name" value="ENDOGLIN/TGF-BETA RECEPTOR TYPE III"/>
    <property type="match status" value="1"/>
</dbReference>
<dbReference type="InterPro" id="IPR055356">
    <property type="entry name" value="ZP-N"/>
</dbReference>
<dbReference type="EMBL" id="OU015568">
    <property type="protein sequence ID" value="CAG5088207.1"/>
    <property type="molecule type" value="Genomic_DNA"/>
</dbReference>
<dbReference type="Pfam" id="PF23344">
    <property type="entry name" value="ZP-N"/>
    <property type="match status" value="1"/>
</dbReference>
<dbReference type="Pfam" id="PF00100">
    <property type="entry name" value="Zona_pellucida"/>
    <property type="match status" value="1"/>
</dbReference>
<dbReference type="Proteomes" id="UP001158576">
    <property type="component" value="Chromosome PAR"/>
</dbReference>
<keyword evidence="6" id="KW-1185">Reference proteome</keyword>
<accession>A0ABN7RXV1</accession>
<evidence type="ECO:0000259" key="4">
    <source>
        <dbReference type="PROSITE" id="PS51034"/>
    </source>
</evidence>
<evidence type="ECO:0000256" key="2">
    <source>
        <dbReference type="ARBA" id="ARBA00023157"/>
    </source>
</evidence>
<reference evidence="5 6" key="1">
    <citation type="submission" date="2021-04" db="EMBL/GenBank/DDBJ databases">
        <authorList>
            <person name="Bliznina A."/>
        </authorList>
    </citation>
    <scope>NUCLEOTIDE SEQUENCE [LARGE SCALE GENOMIC DNA]</scope>
</reference>
<dbReference type="PANTHER" id="PTHR14002:SF20">
    <property type="entry name" value="ZONA PELLUCIDA-LIKE DOMAIN-CONTAINING PROTEIN 1"/>
    <property type="match status" value="1"/>
</dbReference>
<proteinExistence type="predicted"/>
<keyword evidence="1" id="KW-0732">Signal</keyword>